<feature type="binding site" evidence="9">
    <location>
        <position position="468"/>
    </location>
    <ligand>
        <name>Ca(2+)</name>
        <dbReference type="ChEBI" id="CHEBI:29108"/>
        <label>1</label>
    </ligand>
</feature>
<dbReference type="Pfam" id="PF02435">
    <property type="entry name" value="Glyco_hydro_68"/>
    <property type="match status" value="1"/>
</dbReference>
<evidence type="ECO:0000256" key="5">
    <source>
        <dbReference type="ARBA" id="ARBA00022837"/>
    </source>
</evidence>
<feature type="signal peptide" evidence="14">
    <location>
        <begin position="1"/>
        <end position="36"/>
    </location>
</feature>
<evidence type="ECO:0000256" key="9">
    <source>
        <dbReference type="PIRSR" id="PIRSR603469-3"/>
    </source>
</evidence>
<gene>
    <name evidence="16" type="ORF">CYJ86_04125</name>
</gene>
<feature type="compositionally biased region" description="Polar residues" evidence="12">
    <location>
        <begin position="80"/>
        <end position="99"/>
    </location>
</feature>
<evidence type="ECO:0000256" key="14">
    <source>
        <dbReference type="SAM" id="SignalP"/>
    </source>
</evidence>
<dbReference type="PROSITE" id="PS50847">
    <property type="entry name" value="GRAM_POS_ANCHORING"/>
    <property type="match status" value="1"/>
</dbReference>
<feature type="binding site" evidence="9">
    <location>
        <position position="429"/>
    </location>
    <ligand>
        <name>Ca(2+)</name>
        <dbReference type="ChEBI" id="CHEBI:29108"/>
        <label>1</label>
    </ligand>
</feature>
<keyword evidence="5 9" id="KW-0106">Calcium</keyword>
<feature type="binding site" evidence="8">
    <location>
        <position position="250"/>
    </location>
    <ligand>
        <name>substrate</name>
    </ligand>
</feature>
<feature type="compositionally biased region" description="Low complexity" evidence="12">
    <location>
        <begin position="691"/>
        <end position="727"/>
    </location>
</feature>
<reference evidence="16 17" key="1">
    <citation type="submission" date="2017-12" db="EMBL/GenBank/DDBJ databases">
        <title>Phylogenetic diversity of female urinary microbiome.</title>
        <authorList>
            <person name="Thomas-White K."/>
            <person name="Wolfe A.J."/>
        </authorList>
    </citation>
    <scope>NUCLEOTIDE SEQUENCE [LARGE SCALE GENOMIC DNA]</scope>
    <source>
        <strain evidence="16 17">UMB0099</strain>
    </source>
</reference>
<feature type="binding site" evidence="8">
    <location>
        <position position="523"/>
    </location>
    <ligand>
        <name>substrate</name>
    </ligand>
</feature>
<organism evidence="16 17">
    <name type="scientific">Lactobacillus gasseri</name>
    <dbReference type="NCBI Taxonomy" id="1596"/>
    <lineage>
        <taxon>Bacteria</taxon>
        <taxon>Bacillati</taxon>
        <taxon>Bacillota</taxon>
        <taxon>Bacilli</taxon>
        <taxon>Lactobacillales</taxon>
        <taxon>Lactobacillaceae</taxon>
        <taxon>Lactobacillus</taxon>
    </lineage>
</organism>
<dbReference type="GO" id="GO:0016787">
    <property type="term" value="F:hydrolase activity"/>
    <property type="evidence" value="ECO:0007669"/>
    <property type="project" value="UniProtKB-KW"/>
</dbReference>
<evidence type="ECO:0000256" key="3">
    <source>
        <dbReference type="ARBA" id="ARBA00022525"/>
    </source>
</evidence>
<evidence type="ECO:0000256" key="13">
    <source>
        <dbReference type="SAM" id="Phobius"/>
    </source>
</evidence>
<evidence type="ECO:0000313" key="16">
    <source>
        <dbReference type="EMBL" id="PKZ91669.1"/>
    </source>
</evidence>
<protein>
    <submittedName>
        <fullName evidence="16">Glycoside hydrolase 68 family protein</fullName>
    </submittedName>
</protein>
<dbReference type="Gene3D" id="2.115.10.20">
    <property type="entry name" value="Glycosyl hydrolase domain, family 43"/>
    <property type="match status" value="1"/>
</dbReference>
<evidence type="ECO:0000256" key="10">
    <source>
        <dbReference type="PIRSR" id="PIRSR603469-4"/>
    </source>
</evidence>
<feature type="transmembrane region" description="Helical" evidence="13">
    <location>
        <begin position="740"/>
        <end position="761"/>
    </location>
</feature>
<evidence type="ECO:0000256" key="11">
    <source>
        <dbReference type="RuleBase" id="RU361220"/>
    </source>
</evidence>
<feature type="domain" description="Gram-positive cocci surface proteins LPxTG" evidence="15">
    <location>
        <begin position="732"/>
        <end position="768"/>
    </location>
</feature>
<dbReference type="InterPro" id="IPR003469">
    <property type="entry name" value="Glyco_hydro_68"/>
</dbReference>
<comment type="caution">
    <text evidence="16">The sequence shown here is derived from an EMBL/GenBank/DDBJ whole genome shotgun (WGS) entry which is preliminary data.</text>
</comment>
<feature type="site" description="Transition state stabilizer" evidence="10">
    <location>
        <position position="404"/>
    </location>
</feature>
<feature type="binding site" evidence="9">
    <location>
        <position position="648"/>
    </location>
    <ligand>
        <name>Ca(2+)</name>
        <dbReference type="ChEBI" id="CHEBI:29108"/>
        <label>1</label>
    </ligand>
</feature>
<evidence type="ECO:0000259" key="15">
    <source>
        <dbReference type="PROSITE" id="PS50847"/>
    </source>
</evidence>
<keyword evidence="16" id="KW-0378">Hydrolase</keyword>
<feature type="binding site" evidence="9">
    <location>
        <position position="643"/>
    </location>
    <ligand>
        <name>Ca(2+)</name>
        <dbReference type="ChEBI" id="CHEBI:29108"/>
        <label>1</label>
    </ligand>
</feature>
<feature type="region of interest" description="Disordered" evidence="12">
    <location>
        <begin position="57"/>
        <end position="158"/>
    </location>
</feature>
<dbReference type="GO" id="GO:0009758">
    <property type="term" value="P:carbohydrate utilization"/>
    <property type="evidence" value="ECO:0007669"/>
    <property type="project" value="InterPro"/>
</dbReference>
<evidence type="ECO:0000256" key="4">
    <source>
        <dbReference type="ARBA" id="ARBA00022729"/>
    </source>
</evidence>
<dbReference type="GeneID" id="48925265"/>
<dbReference type="RefSeq" id="WP_101890818.1">
    <property type="nucleotide sequence ID" value="NZ_PKKC01000001.1"/>
</dbReference>
<dbReference type="SMR" id="A0AB36X7I6"/>
<keyword evidence="4 14" id="KW-0732">Signal</keyword>
<sequence>MLENKKHKKMSLSGKSLLMGTLSTAAIVLSASTVNAATNTDTVDNANASQVTTVKASASVNKNDNSGLKENATNDKVAGTETNLNSSLNSGKETSSQVNDSKEDSSSTQVGSTPISSAIINNGKASSDLNQDSDNISDHFKDNNSQGQSSTSSEKTELKGKIKEIVNNSGIDVTKLTNDQINNLNKVNFDNDPQDGTKLTLNDLDAIGQALIRRDPKYAVPYFNAKEIKNMDAAETKDAQTGKTETLEIWDSWPVQDPITGYVSNYKGYQLVIAMMGMPKKNDNHIYLLYNKYNDNEFSHWRNAGSIFGYNETPDLQEWSGSAIVNKDGSVQLFYTKNDTSNGKLNDQQLATANLKLNVDNNGVSIASVDNDHVIFIGDGKHYQTYDQFSNGKNRNRDNYTLRDPHVVEEENGDRYLVFEANTGSNNYQGEDQVYRWANYGGNDKFNVNNFLSYFGNNDDQALASVANGALGILKLSGDQNNPTVKLDDVYSPLVTSLMVSDEMERPDIVKVGNKYYLFSATRLSRGTKGEITRLANKVVGDNVAMIGFVSDSLTHGYVPLNGSGVVLTASVPANWRTATYSYYAVPIEGKENQLLITAYMTNRGEVAGKGNNSTWAPSFILQLNPDNTTTVLAKLTNQGVWVWNGDSENKNMIGSLEKDSPNSAALDGEWGKFIDWDAINSYSLKPHQPVTPNVPTTPEKPENPTTPNTPDTPRTPEVPTTPVKKTTQSELPKAGAKDGIAATILGAISSMLGVIGLAGISKRKRNN</sequence>
<feature type="active site" description="Nucleophile" evidence="7">
    <location>
        <position position="251"/>
    </location>
</feature>
<feature type="binding site" evidence="9">
    <location>
        <position position="502"/>
    </location>
    <ligand>
        <name>Ca(2+)</name>
        <dbReference type="ChEBI" id="CHEBI:29108"/>
        <label>1</label>
    </ligand>
</feature>
<feature type="binding site" evidence="9">
    <location>
        <position position="296"/>
    </location>
    <ligand>
        <name>Ca(2+)</name>
        <dbReference type="ChEBI" id="CHEBI:29108"/>
        <label>1</label>
    </ligand>
</feature>
<proteinExistence type="inferred from homology"/>
<dbReference type="CDD" id="cd08997">
    <property type="entry name" value="GH68"/>
    <property type="match status" value="1"/>
</dbReference>
<evidence type="ECO:0000256" key="7">
    <source>
        <dbReference type="PIRSR" id="PIRSR603469-1"/>
    </source>
</evidence>
<feature type="binding site" evidence="8">
    <location>
        <begin position="503"/>
        <end position="505"/>
    </location>
    <ligand>
        <name>substrate</name>
    </ligand>
</feature>
<feature type="compositionally biased region" description="Polar residues" evidence="12">
    <location>
        <begin position="106"/>
        <end position="134"/>
    </location>
</feature>
<dbReference type="AlphaFoldDB" id="A0AB36X7I6"/>
<evidence type="ECO:0000256" key="12">
    <source>
        <dbReference type="SAM" id="MobiDB-lite"/>
    </source>
</evidence>
<accession>A0AB36X7I6</accession>
<feature type="compositionally biased region" description="Polar residues" evidence="12">
    <location>
        <begin position="143"/>
        <end position="153"/>
    </location>
</feature>
<keyword evidence="13" id="KW-0812">Transmembrane</keyword>
<evidence type="ECO:0000313" key="17">
    <source>
        <dbReference type="Proteomes" id="UP000234740"/>
    </source>
</evidence>
<feature type="region of interest" description="Disordered" evidence="12">
    <location>
        <begin position="688"/>
        <end position="736"/>
    </location>
</feature>
<dbReference type="NCBIfam" id="TIGR01167">
    <property type="entry name" value="LPXTG_anchor"/>
    <property type="match status" value="1"/>
</dbReference>
<dbReference type="Pfam" id="PF00746">
    <property type="entry name" value="Gram_pos_anchor"/>
    <property type="match status" value="1"/>
</dbReference>
<name>A0AB36X7I6_LACGS</name>
<evidence type="ECO:0000256" key="1">
    <source>
        <dbReference type="ARBA" id="ARBA00006775"/>
    </source>
</evidence>
<comment type="similarity">
    <text evidence="1 11">Belongs to the glycosyl hydrolase 68 family.</text>
</comment>
<feature type="active site" description="Proton donor/acceptor" evidence="7">
    <location>
        <position position="505"/>
    </location>
</feature>
<dbReference type="InterPro" id="IPR023296">
    <property type="entry name" value="Glyco_hydro_beta-prop_sf"/>
</dbReference>
<keyword evidence="6" id="KW-0572">Peptidoglycan-anchor</keyword>
<dbReference type="GO" id="GO:0046872">
    <property type="term" value="F:metal ion binding"/>
    <property type="evidence" value="ECO:0007669"/>
    <property type="project" value="UniProtKB-KW"/>
</dbReference>
<keyword evidence="2" id="KW-0134">Cell wall</keyword>
<dbReference type="GO" id="GO:0050053">
    <property type="term" value="F:levansucrase activity"/>
    <property type="evidence" value="ECO:0007669"/>
    <property type="project" value="InterPro"/>
</dbReference>
<evidence type="ECO:0000256" key="8">
    <source>
        <dbReference type="PIRSR" id="PIRSR603469-2"/>
    </source>
</evidence>
<feature type="binding site" evidence="8">
    <location>
        <begin position="403"/>
        <end position="404"/>
    </location>
    <ligand>
        <name>substrate</name>
    </ligand>
</feature>
<dbReference type="Proteomes" id="UP000234740">
    <property type="component" value="Unassembled WGS sequence"/>
</dbReference>
<feature type="binding site" evidence="8">
    <location>
        <position position="320"/>
    </location>
    <ligand>
        <name>substrate</name>
    </ligand>
</feature>
<dbReference type="EMBL" id="PKKC01000001">
    <property type="protein sequence ID" value="PKZ91669.1"/>
    <property type="molecule type" value="Genomic_DNA"/>
</dbReference>
<feature type="compositionally biased region" description="Polar residues" evidence="12">
    <location>
        <begin position="57"/>
        <end position="68"/>
    </location>
</feature>
<dbReference type="SUPFAM" id="SSF75005">
    <property type="entry name" value="Arabinanase/levansucrase/invertase"/>
    <property type="match status" value="1"/>
</dbReference>
<feature type="binding site" evidence="9">
    <location>
        <position position="398"/>
    </location>
    <ligand>
        <name>Ca(2+)</name>
        <dbReference type="ChEBI" id="CHEBI:29108"/>
        <label>1</label>
    </ligand>
</feature>
<comment type="cofactor">
    <cofactor evidence="9">
        <name>Ca(2+)</name>
        <dbReference type="ChEBI" id="CHEBI:29108"/>
    </cofactor>
</comment>
<dbReference type="InterPro" id="IPR019931">
    <property type="entry name" value="LPXTG_anchor"/>
</dbReference>
<evidence type="ECO:0000256" key="6">
    <source>
        <dbReference type="ARBA" id="ARBA00023088"/>
    </source>
</evidence>
<keyword evidence="9" id="KW-0479">Metal-binding</keyword>
<keyword evidence="13" id="KW-1133">Transmembrane helix</keyword>
<keyword evidence="13" id="KW-0472">Membrane</keyword>
<keyword evidence="3" id="KW-0964">Secreted</keyword>
<feature type="chain" id="PRO_5044329578" evidence="14">
    <location>
        <begin position="37"/>
        <end position="768"/>
    </location>
</feature>
<evidence type="ECO:0000256" key="2">
    <source>
        <dbReference type="ARBA" id="ARBA00022512"/>
    </source>
</evidence>